<evidence type="ECO:0000256" key="4">
    <source>
        <dbReference type="ARBA" id="ARBA00022771"/>
    </source>
</evidence>
<sequence length="858" mass="96929">MTDCPDKLSTGLGLMVTLHVYMLSEAFKPLWVSNKEEDSGFSFNEGYETQEESYLRERKAAILKLFDVIGLQPQDGAKSEARKYDQKCEDAINDLARRKAGKIKKEVVGDGEEIEVDATEELSNNDLSLIYRKAQQNDSSMPMMEPAESFNLTLKGYQKQALSWMFSIEHEKDGSNRSTSMHPLWSQYVFPPEPNFDSGSIDLTVDEKAFYFNPYSGEMSLNVPRAERRCRGGILADVGMGKTIMVSALIQTSQLSGEEVDEDEPMQARTRQLRIDKAFRPSKRQPGRNLPPSATLIVAPTSLLAQWAEEIQRSSQPGTLKVIVWHGQNRLDLDAVVESDEDNKIPKVVVTSYGTLASEHAKSYKSPVFDIYWLRIVLDEAHACKSRTSKTAKAVYDLRARWRWAVTGTPIVNKLEDLFSLLKFLGHKPWSEYPYFRSFITLPFLAHDPKAIEIVQVILESVLLRREKNMLDTDGKRIVELPPKEVIIEALEFSSLERKIYDSIFLKVKQNFDQLEAKGLINKNYTHILAMLMRLRRAVLHPSLVLENEDSGARSSKSRTFDINDLVKNFNSDTDNSDNPNAAFAEGVLANLADDETAECPICFDVMETPTFIPGCAHQCCKDCILTHIATCEEKGQQPNCFACGRGPIKSSELLEVVRKGPTNSQPSAGVVLRRNNFQSSTKLEALLKHLRRLREEDPAFRAVVFSQFTSFLDLMQVVLQREKYDYYRFDGTMDVKKKSNTISAFKAPSNQPKILIISLKAGGVGLNLTTANHVFMMDCWWNAATENQAIDRVHRIGQEKTVYVTHFIVSNTIEGRILQIQKRKTAIIREAFRGSGKDGHADPQSIENLKIMFGEDG</sequence>
<dbReference type="InterPro" id="IPR018957">
    <property type="entry name" value="Znf_C3HC4_RING-type"/>
</dbReference>
<dbReference type="InterPro" id="IPR013083">
    <property type="entry name" value="Znf_RING/FYVE/PHD"/>
</dbReference>
<protein>
    <recommendedName>
        <fullName evidence="15">DNA repair protein RAD5</fullName>
    </recommendedName>
</protein>
<reference evidence="13" key="1">
    <citation type="submission" date="2020-11" db="EMBL/GenBank/DDBJ databases">
        <authorList>
            <consortium name="DOE Joint Genome Institute"/>
            <person name="Ahrendt S."/>
            <person name="Riley R."/>
            <person name="Andreopoulos W."/>
            <person name="Labutti K."/>
            <person name="Pangilinan J."/>
            <person name="Ruiz-Duenas F.J."/>
            <person name="Barrasa J.M."/>
            <person name="Sanchez-Garcia M."/>
            <person name="Camarero S."/>
            <person name="Miyauchi S."/>
            <person name="Serrano A."/>
            <person name="Linde D."/>
            <person name="Babiker R."/>
            <person name="Drula E."/>
            <person name="Ayuso-Fernandez I."/>
            <person name="Pacheco R."/>
            <person name="Padilla G."/>
            <person name="Ferreira P."/>
            <person name="Barriuso J."/>
            <person name="Kellner H."/>
            <person name="Castanera R."/>
            <person name="Alfaro M."/>
            <person name="Ramirez L."/>
            <person name="Pisabarro A.G."/>
            <person name="Kuo A."/>
            <person name="Tritt A."/>
            <person name="Lipzen A."/>
            <person name="He G."/>
            <person name="Yan M."/>
            <person name="Ng V."/>
            <person name="Cullen D."/>
            <person name="Martin F."/>
            <person name="Rosso M.-N."/>
            <person name="Henrissat B."/>
            <person name="Hibbett D."/>
            <person name="Martinez A.T."/>
            <person name="Grigoriev I.V."/>
        </authorList>
    </citation>
    <scope>NUCLEOTIDE SEQUENCE</scope>
    <source>
        <strain evidence="13">MF-IS2</strain>
    </source>
</reference>
<dbReference type="Pfam" id="PF00097">
    <property type="entry name" value="zf-C3HC4"/>
    <property type="match status" value="1"/>
</dbReference>
<proteinExistence type="inferred from homology"/>
<keyword evidence="4 9" id="KW-0863">Zinc-finger</keyword>
<dbReference type="InterPro" id="IPR027417">
    <property type="entry name" value="P-loop_NTPase"/>
</dbReference>
<dbReference type="GO" id="GO:0005524">
    <property type="term" value="F:ATP binding"/>
    <property type="evidence" value="ECO:0007669"/>
    <property type="project" value="UniProtKB-KW"/>
</dbReference>
<evidence type="ECO:0000313" key="14">
    <source>
        <dbReference type="Proteomes" id="UP000807342"/>
    </source>
</evidence>
<dbReference type="GO" id="GO:0016787">
    <property type="term" value="F:hydrolase activity"/>
    <property type="evidence" value="ECO:0007669"/>
    <property type="project" value="UniProtKB-KW"/>
</dbReference>
<evidence type="ECO:0000256" key="6">
    <source>
        <dbReference type="ARBA" id="ARBA00022806"/>
    </source>
</evidence>
<keyword evidence="6" id="KW-0347">Helicase</keyword>
<evidence type="ECO:0000256" key="8">
    <source>
        <dbReference type="ARBA" id="ARBA00022840"/>
    </source>
</evidence>
<dbReference type="PANTHER" id="PTHR45626">
    <property type="entry name" value="TRANSCRIPTION TERMINATION FACTOR 2-RELATED"/>
    <property type="match status" value="1"/>
</dbReference>
<evidence type="ECO:0000259" key="10">
    <source>
        <dbReference type="PROSITE" id="PS50089"/>
    </source>
</evidence>
<comment type="caution">
    <text evidence="13">The sequence shown here is derived from an EMBL/GenBank/DDBJ whole genome shotgun (WGS) entry which is preliminary data.</text>
</comment>
<dbReference type="Pfam" id="PF00271">
    <property type="entry name" value="Helicase_C"/>
    <property type="match status" value="1"/>
</dbReference>
<evidence type="ECO:0000256" key="1">
    <source>
        <dbReference type="ARBA" id="ARBA00007025"/>
    </source>
</evidence>
<keyword evidence="2" id="KW-0479">Metal-binding</keyword>
<keyword evidence="3" id="KW-0547">Nucleotide-binding</keyword>
<dbReference type="InterPro" id="IPR001650">
    <property type="entry name" value="Helicase_C-like"/>
</dbReference>
<dbReference type="PROSITE" id="PS51194">
    <property type="entry name" value="HELICASE_CTER"/>
    <property type="match status" value="1"/>
</dbReference>
<dbReference type="InterPro" id="IPR038718">
    <property type="entry name" value="SNF2-like_sf"/>
</dbReference>
<dbReference type="SMART" id="SM00487">
    <property type="entry name" value="DEXDc"/>
    <property type="match status" value="1"/>
</dbReference>
<evidence type="ECO:0000259" key="12">
    <source>
        <dbReference type="PROSITE" id="PS51194"/>
    </source>
</evidence>
<evidence type="ECO:0000259" key="11">
    <source>
        <dbReference type="PROSITE" id="PS51192"/>
    </source>
</evidence>
<feature type="domain" description="Helicase ATP-binding" evidence="11">
    <location>
        <begin position="223"/>
        <end position="428"/>
    </location>
</feature>
<keyword evidence="14" id="KW-1185">Reference proteome</keyword>
<evidence type="ECO:0000256" key="3">
    <source>
        <dbReference type="ARBA" id="ARBA00022741"/>
    </source>
</evidence>
<evidence type="ECO:0000256" key="2">
    <source>
        <dbReference type="ARBA" id="ARBA00022723"/>
    </source>
</evidence>
<dbReference type="GO" id="GO:0005634">
    <property type="term" value="C:nucleus"/>
    <property type="evidence" value="ECO:0007669"/>
    <property type="project" value="TreeGrafter"/>
</dbReference>
<accession>A0A9P5XM19</accession>
<keyword evidence="5" id="KW-0378">Hydrolase</keyword>
<dbReference type="AlphaFoldDB" id="A0A9P5XM19"/>
<dbReference type="Gene3D" id="3.30.40.10">
    <property type="entry name" value="Zinc/RING finger domain, C3HC4 (zinc finger)"/>
    <property type="match status" value="1"/>
</dbReference>
<dbReference type="InterPro" id="IPR014001">
    <property type="entry name" value="Helicase_ATP-bd"/>
</dbReference>
<dbReference type="Proteomes" id="UP000807342">
    <property type="component" value="Unassembled WGS sequence"/>
</dbReference>
<gene>
    <name evidence="13" type="ORF">P691DRAFT_812506</name>
</gene>
<organism evidence="13 14">
    <name type="scientific">Macrolepiota fuliginosa MF-IS2</name>
    <dbReference type="NCBI Taxonomy" id="1400762"/>
    <lineage>
        <taxon>Eukaryota</taxon>
        <taxon>Fungi</taxon>
        <taxon>Dikarya</taxon>
        <taxon>Basidiomycota</taxon>
        <taxon>Agaricomycotina</taxon>
        <taxon>Agaricomycetes</taxon>
        <taxon>Agaricomycetidae</taxon>
        <taxon>Agaricales</taxon>
        <taxon>Agaricineae</taxon>
        <taxon>Agaricaceae</taxon>
        <taxon>Macrolepiota</taxon>
    </lineage>
</organism>
<name>A0A9P5XM19_9AGAR</name>
<dbReference type="GO" id="GO:0008270">
    <property type="term" value="F:zinc ion binding"/>
    <property type="evidence" value="ECO:0007669"/>
    <property type="project" value="UniProtKB-KW"/>
</dbReference>
<dbReference type="SUPFAM" id="SSF57850">
    <property type="entry name" value="RING/U-box"/>
    <property type="match status" value="1"/>
</dbReference>
<dbReference type="SUPFAM" id="SSF52540">
    <property type="entry name" value="P-loop containing nucleoside triphosphate hydrolases"/>
    <property type="match status" value="2"/>
</dbReference>
<dbReference type="Gene3D" id="3.40.50.300">
    <property type="entry name" value="P-loop containing nucleotide triphosphate hydrolases"/>
    <property type="match status" value="2"/>
</dbReference>
<dbReference type="Gene3D" id="3.40.50.10810">
    <property type="entry name" value="Tandem AAA-ATPase domain"/>
    <property type="match status" value="1"/>
</dbReference>
<dbReference type="InterPro" id="IPR001841">
    <property type="entry name" value="Znf_RING"/>
</dbReference>
<dbReference type="PROSITE" id="PS51192">
    <property type="entry name" value="HELICASE_ATP_BIND_1"/>
    <property type="match status" value="1"/>
</dbReference>
<keyword evidence="8" id="KW-0067">ATP-binding</keyword>
<comment type="similarity">
    <text evidence="1">Belongs to the SNF2/RAD54 helicase family.</text>
</comment>
<dbReference type="CDD" id="cd18793">
    <property type="entry name" value="SF2_C_SNF"/>
    <property type="match status" value="1"/>
</dbReference>
<dbReference type="GO" id="GO:0004386">
    <property type="term" value="F:helicase activity"/>
    <property type="evidence" value="ECO:0007669"/>
    <property type="project" value="UniProtKB-KW"/>
</dbReference>
<feature type="domain" description="RING-type" evidence="10">
    <location>
        <begin position="600"/>
        <end position="644"/>
    </location>
</feature>
<dbReference type="SMART" id="SM00490">
    <property type="entry name" value="HELICc"/>
    <property type="match status" value="1"/>
</dbReference>
<evidence type="ECO:0000256" key="5">
    <source>
        <dbReference type="ARBA" id="ARBA00022801"/>
    </source>
</evidence>
<evidence type="ECO:0000313" key="13">
    <source>
        <dbReference type="EMBL" id="KAF9453888.1"/>
    </source>
</evidence>
<dbReference type="OrthoDB" id="448448at2759"/>
<feature type="domain" description="Helicase C-terminal" evidence="12">
    <location>
        <begin position="686"/>
        <end position="851"/>
    </location>
</feature>
<dbReference type="InterPro" id="IPR049730">
    <property type="entry name" value="SNF2/RAD54-like_C"/>
</dbReference>
<evidence type="ECO:0000256" key="9">
    <source>
        <dbReference type="PROSITE-ProRule" id="PRU00175"/>
    </source>
</evidence>
<keyword evidence="7" id="KW-0862">Zinc</keyword>
<evidence type="ECO:0000256" key="7">
    <source>
        <dbReference type="ARBA" id="ARBA00022833"/>
    </source>
</evidence>
<dbReference type="CDD" id="cd18008">
    <property type="entry name" value="DEXDc_SHPRH-like"/>
    <property type="match status" value="1"/>
</dbReference>
<dbReference type="InterPro" id="IPR050628">
    <property type="entry name" value="SNF2_RAD54_helicase_TF"/>
</dbReference>
<dbReference type="PANTHER" id="PTHR45626:SF22">
    <property type="entry name" value="DNA REPAIR PROTEIN RAD5"/>
    <property type="match status" value="1"/>
</dbReference>
<evidence type="ECO:0008006" key="15">
    <source>
        <dbReference type="Google" id="ProtNLM"/>
    </source>
</evidence>
<dbReference type="GO" id="GO:0008094">
    <property type="term" value="F:ATP-dependent activity, acting on DNA"/>
    <property type="evidence" value="ECO:0007669"/>
    <property type="project" value="TreeGrafter"/>
</dbReference>
<dbReference type="GO" id="GO:0006281">
    <property type="term" value="P:DNA repair"/>
    <property type="evidence" value="ECO:0007669"/>
    <property type="project" value="TreeGrafter"/>
</dbReference>
<dbReference type="PROSITE" id="PS50089">
    <property type="entry name" value="ZF_RING_2"/>
    <property type="match status" value="1"/>
</dbReference>
<dbReference type="EMBL" id="MU151058">
    <property type="protein sequence ID" value="KAF9453888.1"/>
    <property type="molecule type" value="Genomic_DNA"/>
</dbReference>
<dbReference type="InterPro" id="IPR000330">
    <property type="entry name" value="SNF2_N"/>
</dbReference>
<dbReference type="Pfam" id="PF00176">
    <property type="entry name" value="SNF2-rel_dom"/>
    <property type="match status" value="1"/>
</dbReference>